<accession>A0A8T0QXE2</accession>
<dbReference type="Proteomes" id="UP000823388">
    <property type="component" value="Chromosome 6N"/>
</dbReference>
<evidence type="ECO:0000313" key="2">
    <source>
        <dbReference type="Proteomes" id="UP000823388"/>
    </source>
</evidence>
<comment type="caution">
    <text evidence="1">The sequence shown here is derived from an EMBL/GenBank/DDBJ whole genome shotgun (WGS) entry which is preliminary data.</text>
</comment>
<organism evidence="1 2">
    <name type="scientific">Panicum virgatum</name>
    <name type="common">Blackwell switchgrass</name>
    <dbReference type="NCBI Taxonomy" id="38727"/>
    <lineage>
        <taxon>Eukaryota</taxon>
        <taxon>Viridiplantae</taxon>
        <taxon>Streptophyta</taxon>
        <taxon>Embryophyta</taxon>
        <taxon>Tracheophyta</taxon>
        <taxon>Spermatophyta</taxon>
        <taxon>Magnoliopsida</taxon>
        <taxon>Liliopsida</taxon>
        <taxon>Poales</taxon>
        <taxon>Poaceae</taxon>
        <taxon>PACMAD clade</taxon>
        <taxon>Panicoideae</taxon>
        <taxon>Panicodae</taxon>
        <taxon>Paniceae</taxon>
        <taxon>Panicinae</taxon>
        <taxon>Panicum</taxon>
        <taxon>Panicum sect. Hiantes</taxon>
    </lineage>
</organism>
<reference evidence="1 2" key="1">
    <citation type="submission" date="2020-05" db="EMBL/GenBank/DDBJ databases">
        <title>WGS assembly of Panicum virgatum.</title>
        <authorList>
            <person name="Lovell J.T."/>
            <person name="Jenkins J."/>
            <person name="Shu S."/>
            <person name="Juenger T.E."/>
            <person name="Schmutz J."/>
        </authorList>
    </citation>
    <scope>NUCLEOTIDE SEQUENCE [LARGE SCALE GENOMIC DNA]</scope>
    <source>
        <strain evidence="2">cv. AP13</strain>
    </source>
</reference>
<dbReference type="EMBL" id="CM029048">
    <property type="protein sequence ID" value="KAG2577563.1"/>
    <property type="molecule type" value="Genomic_DNA"/>
</dbReference>
<keyword evidence="2" id="KW-1185">Reference proteome</keyword>
<sequence length="117" mass="12295">MHGNNSASLFSSEIALGQQQQAAAAAAAQQQAPPGFCGCQILPGMAPPGGERTPGVRWCRGLPRRGAMPQGLAPWIFQTSPQRWWWRPREEAVGVGWGAVLGRVKGRGGPGPGPDCP</sequence>
<proteinExistence type="predicted"/>
<evidence type="ECO:0000313" key="1">
    <source>
        <dbReference type="EMBL" id="KAG2577563.1"/>
    </source>
</evidence>
<protein>
    <submittedName>
        <fullName evidence="1">Uncharacterized protein</fullName>
    </submittedName>
</protein>
<gene>
    <name evidence="1" type="ORF">PVAP13_6NG210300</name>
</gene>
<name>A0A8T0QXE2_PANVG</name>
<dbReference type="AlphaFoldDB" id="A0A8T0QXE2"/>